<dbReference type="Gene3D" id="2.180.10.10">
    <property type="entry name" value="RHS repeat-associated core"/>
    <property type="match status" value="1"/>
</dbReference>
<evidence type="ECO:0000313" key="2">
    <source>
        <dbReference type="Proteomes" id="UP000218439"/>
    </source>
</evidence>
<comment type="caution">
    <text evidence="1">The sequence shown here is derived from an EMBL/GenBank/DDBJ whole genome shotgun (WGS) entry which is preliminary data.</text>
</comment>
<dbReference type="EMBL" id="NSJE01000059">
    <property type="protein sequence ID" value="PAT39051.1"/>
    <property type="molecule type" value="Genomic_DNA"/>
</dbReference>
<reference evidence="1 2" key="1">
    <citation type="submission" date="2017-08" db="EMBL/GenBank/DDBJ databases">
        <title>WGS of Clinical strains of the CDC Group NO-1 linked to zoonotic infections in humans.</title>
        <authorList>
            <person name="Bernier A.-M."/>
            <person name="Bernard K."/>
        </authorList>
    </citation>
    <scope>NUCLEOTIDE SEQUENCE [LARGE SCALE GENOMIC DNA]</scope>
    <source>
        <strain evidence="1 2">NML120219</strain>
    </source>
</reference>
<dbReference type="Proteomes" id="UP000218439">
    <property type="component" value="Unassembled WGS sequence"/>
</dbReference>
<gene>
    <name evidence="1" type="ORF">CK621_14975</name>
</gene>
<protein>
    <recommendedName>
        <fullName evidence="3">RHS repeat-associated core domain-containing protein</fullName>
    </recommendedName>
</protein>
<accession>A0A2A2AMU9</accession>
<sequence>MQSDPIGLDGGVNFYFYTVGNPLSSIDPTGLVKWAGSYKLVSRDFLSFDFAKILNLKFGLSVGGMAAVVNLNTDCVDGKIGYADLVVLGVDAEIGAGLLGKWTLETSSMTCDAPMDPKIFEGGFTMLSAGTVFAAQTKIGLGGASCDASGWQASSDVAVLSASIGRSFLINGRVEDCCE</sequence>
<name>A0A2A2AMU9_9BURK</name>
<organism evidence="1 2">
    <name type="scientific">Vandammella animalimorsus</name>
    <dbReference type="NCBI Taxonomy" id="2029117"/>
    <lineage>
        <taxon>Bacteria</taxon>
        <taxon>Pseudomonadati</taxon>
        <taxon>Pseudomonadota</taxon>
        <taxon>Betaproteobacteria</taxon>
        <taxon>Burkholderiales</taxon>
        <taxon>Comamonadaceae</taxon>
        <taxon>Vandammella</taxon>
    </lineage>
</organism>
<proteinExistence type="predicted"/>
<evidence type="ECO:0000313" key="1">
    <source>
        <dbReference type="EMBL" id="PAT39051.1"/>
    </source>
</evidence>
<dbReference type="AlphaFoldDB" id="A0A2A2AMU9"/>
<evidence type="ECO:0008006" key="3">
    <source>
        <dbReference type="Google" id="ProtNLM"/>
    </source>
</evidence>